<dbReference type="EMBL" id="RDRB01000006">
    <property type="protein sequence ID" value="ROU00227.1"/>
    <property type="molecule type" value="Genomic_DNA"/>
</dbReference>
<comment type="caution">
    <text evidence="2">The sequence shown here is derived from an EMBL/GenBank/DDBJ whole genome shotgun (WGS) entry which is preliminary data.</text>
</comment>
<sequence>MVRTLAFALSLCAATPALAQFDITTKTGSWAGSGQVLRGGEIDQVTCRVTIAPSGAATQVEGRCAVPEGAVPFDVLLTPQADGSFLATGRTLERPGETAITELRGTPDANALTLRGTAPGETLTVQFVPRPEGGLRIATQRLTPAGDENTSVVELMPR</sequence>
<accession>A0A3N2QYE8</accession>
<keyword evidence="1" id="KW-0732">Signal</keyword>
<feature type="signal peptide" evidence="1">
    <location>
        <begin position="1"/>
        <end position="19"/>
    </location>
</feature>
<feature type="chain" id="PRO_5017991271" evidence="1">
    <location>
        <begin position="20"/>
        <end position="158"/>
    </location>
</feature>
<proteinExistence type="predicted"/>
<reference evidence="2 3" key="1">
    <citation type="submission" date="2018-10" db="EMBL/GenBank/DDBJ databases">
        <title>Histidinibacterium lentulum gen. nov., sp. nov., a marine bacterium from the culture broth of Picochlorum sp. 122.</title>
        <authorList>
            <person name="Wang G."/>
        </authorList>
    </citation>
    <scope>NUCLEOTIDE SEQUENCE [LARGE SCALE GENOMIC DNA]</scope>
    <source>
        <strain evidence="2 3">B17</strain>
    </source>
</reference>
<name>A0A3N2QYE8_9RHOB</name>
<dbReference type="OrthoDB" id="7864873at2"/>
<dbReference type="AlphaFoldDB" id="A0A3N2QYE8"/>
<dbReference type="RefSeq" id="WP_123642776.1">
    <property type="nucleotide sequence ID" value="NZ_ML119086.1"/>
</dbReference>
<evidence type="ECO:0000256" key="1">
    <source>
        <dbReference type="SAM" id="SignalP"/>
    </source>
</evidence>
<dbReference type="Proteomes" id="UP000268016">
    <property type="component" value="Unassembled WGS sequence"/>
</dbReference>
<evidence type="ECO:0000313" key="2">
    <source>
        <dbReference type="EMBL" id="ROU00227.1"/>
    </source>
</evidence>
<protein>
    <submittedName>
        <fullName evidence="2">Uncharacterized protein</fullName>
    </submittedName>
</protein>
<keyword evidence="3" id="KW-1185">Reference proteome</keyword>
<organism evidence="2 3">
    <name type="scientific">Histidinibacterium lentulum</name>
    <dbReference type="NCBI Taxonomy" id="2480588"/>
    <lineage>
        <taxon>Bacteria</taxon>
        <taxon>Pseudomonadati</taxon>
        <taxon>Pseudomonadota</taxon>
        <taxon>Alphaproteobacteria</taxon>
        <taxon>Rhodobacterales</taxon>
        <taxon>Paracoccaceae</taxon>
        <taxon>Histidinibacterium</taxon>
    </lineage>
</organism>
<gene>
    <name evidence="2" type="ORF">EAT49_13300</name>
</gene>
<evidence type="ECO:0000313" key="3">
    <source>
        <dbReference type="Proteomes" id="UP000268016"/>
    </source>
</evidence>